<dbReference type="Gene3D" id="2.40.50.1020">
    <property type="entry name" value="LytTr DNA-binding domain"/>
    <property type="match status" value="1"/>
</dbReference>
<reference evidence="5" key="1">
    <citation type="submission" date="2016-10" db="EMBL/GenBank/DDBJ databases">
        <authorList>
            <person name="Varghese N."/>
            <person name="Submissions S."/>
        </authorList>
    </citation>
    <scope>NUCLEOTIDE SEQUENCE [LARGE SCALE GENOMIC DNA]</scope>
    <source>
        <strain evidence="5">BL9</strain>
    </source>
</reference>
<evidence type="ECO:0000259" key="3">
    <source>
        <dbReference type="PROSITE" id="PS50930"/>
    </source>
</evidence>
<dbReference type="RefSeq" id="WP_090915791.1">
    <property type="nucleotide sequence ID" value="NZ_FMVM01000002.1"/>
</dbReference>
<feature type="domain" description="HTH LytTR-type" evidence="3">
    <location>
        <begin position="135"/>
        <end position="239"/>
    </location>
</feature>
<protein>
    <submittedName>
        <fullName evidence="4">Two component transcriptional regulator, LytTR family</fullName>
    </submittedName>
</protein>
<proteinExistence type="predicted"/>
<dbReference type="SMART" id="SM00850">
    <property type="entry name" value="LytTR"/>
    <property type="match status" value="1"/>
</dbReference>
<evidence type="ECO:0000259" key="2">
    <source>
        <dbReference type="PROSITE" id="PS50110"/>
    </source>
</evidence>
<evidence type="ECO:0000313" key="5">
    <source>
        <dbReference type="Proteomes" id="UP000198538"/>
    </source>
</evidence>
<dbReference type="InterPro" id="IPR007492">
    <property type="entry name" value="LytTR_DNA-bd_dom"/>
</dbReference>
<dbReference type="Proteomes" id="UP000198538">
    <property type="component" value="Unassembled WGS sequence"/>
</dbReference>
<dbReference type="Pfam" id="PF00072">
    <property type="entry name" value="Response_reg"/>
    <property type="match status" value="1"/>
</dbReference>
<dbReference type="InterPro" id="IPR001789">
    <property type="entry name" value="Sig_transdc_resp-reg_receiver"/>
</dbReference>
<dbReference type="GO" id="GO:0000156">
    <property type="term" value="F:phosphorelay response regulator activity"/>
    <property type="evidence" value="ECO:0007669"/>
    <property type="project" value="InterPro"/>
</dbReference>
<evidence type="ECO:0000256" key="1">
    <source>
        <dbReference type="PROSITE-ProRule" id="PRU00169"/>
    </source>
</evidence>
<dbReference type="Pfam" id="PF04397">
    <property type="entry name" value="LytTR"/>
    <property type="match status" value="1"/>
</dbReference>
<keyword evidence="1" id="KW-0597">Phosphoprotein</keyword>
<feature type="domain" description="Response regulatory" evidence="2">
    <location>
        <begin position="3"/>
        <end position="124"/>
    </location>
</feature>
<dbReference type="STRING" id="582692.SAMN05720606_10255"/>
<dbReference type="InterPro" id="IPR011006">
    <property type="entry name" value="CheY-like_superfamily"/>
</dbReference>
<accession>A0A1G5CEP3</accession>
<dbReference type="PROSITE" id="PS50110">
    <property type="entry name" value="RESPONSE_REGULATORY"/>
    <property type="match status" value="1"/>
</dbReference>
<dbReference type="PANTHER" id="PTHR37299:SF1">
    <property type="entry name" value="STAGE 0 SPORULATION PROTEIN A HOMOLOG"/>
    <property type="match status" value="1"/>
</dbReference>
<feature type="modified residue" description="4-aspartylphosphate" evidence="1">
    <location>
        <position position="60"/>
    </location>
</feature>
<dbReference type="PROSITE" id="PS50930">
    <property type="entry name" value="HTH_LYTTR"/>
    <property type="match status" value="1"/>
</dbReference>
<sequence>MYQVAICDDDEQQRELMRHMLTAFSLKTNIEFHITMFSSGEQLLAHYKDQRETFHLLILDVEMGGLNGIQTAQEIRKLKIMDVQIMFLTSYPEYMVQSFDVMTFQYLIKPIQEAVLEEKLVKLHQYYQAMDKKYLVIKSDYDDLMLKYEDILWIEVIKSLTVKNKLKVITRDNSYETKGILSAYAATLTEHGFMQIHRSVLINLMHVHKFTGAQVTMLDGTSLPIGRSKIKEVKDTYTKYMIMRVQ</sequence>
<dbReference type="PANTHER" id="PTHR37299">
    <property type="entry name" value="TRANSCRIPTIONAL REGULATOR-RELATED"/>
    <property type="match status" value="1"/>
</dbReference>
<evidence type="ECO:0000313" key="4">
    <source>
        <dbReference type="EMBL" id="SCY00774.1"/>
    </source>
</evidence>
<name>A0A1G5CEP3_9BACL</name>
<dbReference type="EMBL" id="FMVM01000002">
    <property type="protein sequence ID" value="SCY00774.1"/>
    <property type="molecule type" value="Genomic_DNA"/>
</dbReference>
<keyword evidence="5" id="KW-1185">Reference proteome</keyword>
<dbReference type="InterPro" id="IPR046947">
    <property type="entry name" value="LytR-like"/>
</dbReference>
<dbReference type="GO" id="GO:0003677">
    <property type="term" value="F:DNA binding"/>
    <property type="evidence" value="ECO:0007669"/>
    <property type="project" value="InterPro"/>
</dbReference>
<dbReference type="SMART" id="SM00448">
    <property type="entry name" value="REC"/>
    <property type="match status" value="1"/>
</dbReference>
<dbReference type="SUPFAM" id="SSF52172">
    <property type="entry name" value="CheY-like"/>
    <property type="match status" value="1"/>
</dbReference>
<gene>
    <name evidence="4" type="ORF">SAMN05720606_10255</name>
</gene>
<dbReference type="AlphaFoldDB" id="A0A1G5CEP3"/>
<organism evidence="4 5">
    <name type="scientific">Paenibacillus polysaccharolyticus</name>
    <dbReference type="NCBI Taxonomy" id="582692"/>
    <lineage>
        <taxon>Bacteria</taxon>
        <taxon>Bacillati</taxon>
        <taxon>Bacillota</taxon>
        <taxon>Bacilli</taxon>
        <taxon>Bacillales</taxon>
        <taxon>Paenibacillaceae</taxon>
        <taxon>Paenibacillus</taxon>
    </lineage>
</organism>
<dbReference type="Gene3D" id="3.40.50.2300">
    <property type="match status" value="1"/>
</dbReference>